<organismHost>
    <name type="scientific">Homo sapiens</name>
    <name type="common">Human</name>
    <dbReference type="NCBI Taxonomy" id="9606"/>
</organismHost>
<evidence type="ECO:0000256" key="6">
    <source>
        <dbReference type="ARBA" id="ARBA00022870"/>
    </source>
</evidence>
<evidence type="ECO:0000256" key="8">
    <source>
        <dbReference type="ARBA" id="ARBA00023136"/>
    </source>
</evidence>
<keyword evidence="10 11" id="KW-0449">Lipoprotein</keyword>
<evidence type="ECO:0000256" key="7">
    <source>
        <dbReference type="ARBA" id="ARBA00023026"/>
    </source>
</evidence>
<sequence length="59" mass="6828">MDPAEIEESTKGENNSLLHPICQHGMEDGDGQVLVWRFDSSLARRHIAREMHPEFYKDC</sequence>
<dbReference type="EMBL" id="AJ850875">
    <property type="protein sequence ID" value="CAH64574.1"/>
    <property type="molecule type" value="Genomic_DNA"/>
</dbReference>
<keyword evidence="8" id="KW-0472">Membrane</keyword>
<evidence type="ECO:0000256" key="2">
    <source>
        <dbReference type="ARBA" id="ARBA00013526"/>
    </source>
</evidence>
<dbReference type="SUPFAM" id="SSF55671">
    <property type="entry name" value="Regulatory factor Nef"/>
    <property type="match status" value="1"/>
</dbReference>
<keyword evidence="6" id="KW-1043">Host membrane</keyword>
<evidence type="ECO:0000256" key="10">
    <source>
        <dbReference type="ARBA" id="ARBA00023288"/>
    </source>
</evidence>
<proteinExistence type="inferred from homology"/>
<keyword evidence="7 11" id="KW-0843">Virulence</keyword>
<evidence type="ECO:0000256" key="5">
    <source>
        <dbReference type="ARBA" id="ARBA00022707"/>
    </source>
</evidence>
<keyword evidence="3" id="KW-1032">Host cell membrane</keyword>
<dbReference type="GO" id="GO:0005525">
    <property type="term" value="F:GTP binding"/>
    <property type="evidence" value="ECO:0007669"/>
    <property type="project" value="InterPro"/>
</dbReference>
<dbReference type="InterPro" id="IPR027481">
    <property type="entry name" value="HIV-1_Nef_core_sf"/>
</dbReference>
<dbReference type="InterPro" id="IPR001558">
    <property type="entry name" value="HIV_Nef"/>
</dbReference>
<evidence type="ECO:0000256" key="11">
    <source>
        <dbReference type="RuleBase" id="RU000344"/>
    </source>
</evidence>
<gene>
    <name evidence="12" type="primary">nef</name>
</gene>
<keyword evidence="9 11" id="KW-0899">Viral immunoevasion</keyword>
<protein>
    <recommendedName>
        <fullName evidence="2 11">Protein Nef</fullName>
    </recommendedName>
</protein>
<name>Q4GZX8_HV1</name>
<keyword evidence="4" id="KW-0945">Host-virus interaction</keyword>
<comment type="similarity">
    <text evidence="1 11">Belongs to the lentivirus primate group Nef protein family.</text>
</comment>
<evidence type="ECO:0000256" key="9">
    <source>
        <dbReference type="ARBA" id="ARBA00023280"/>
    </source>
</evidence>
<dbReference type="Gene3D" id="3.30.62.10">
    <property type="entry name" value="Nef Regulatory Factor"/>
    <property type="match status" value="1"/>
</dbReference>
<evidence type="ECO:0000313" key="12">
    <source>
        <dbReference type="EMBL" id="CAH64574.1"/>
    </source>
</evidence>
<evidence type="ECO:0000256" key="4">
    <source>
        <dbReference type="ARBA" id="ARBA00022581"/>
    </source>
</evidence>
<evidence type="ECO:0000256" key="3">
    <source>
        <dbReference type="ARBA" id="ARBA00022511"/>
    </source>
</evidence>
<keyword evidence="5 11" id="KW-0519">Myristate</keyword>
<accession>Q4GZX8</accession>
<dbReference type="Pfam" id="PF00469">
    <property type="entry name" value="F-protein"/>
    <property type="match status" value="1"/>
</dbReference>
<organism evidence="12">
    <name type="scientific">Human immunodeficiency virus type 1</name>
    <name type="common">HIV-1</name>
    <dbReference type="NCBI Taxonomy" id="11676"/>
    <lineage>
        <taxon>Viruses</taxon>
        <taxon>Riboviria</taxon>
        <taxon>Pararnavirae</taxon>
        <taxon>Artverviricota</taxon>
        <taxon>Revtraviricetes</taxon>
        <taxon>Ortervirales</taxon>
        <taxon>Retroviridae</taxon>
        <taxon>Orthoretrovirinae</taxon>
        <taxon>Lentivirus</taxon>
        <taxon>Lentivirus humimdef1</taxon>
    </lineage>
</organism>
<evidence type="ECO:0000256" key="1">
    <source>
        <dbReference type="ARBA" id="ARBA00006933"/>
    </source>
</evidence>
<reference evidence="12" key="1">
    <citation type="journal article" date="2005" name="J. Med. Virol.">
        <title>Genetic analysis of human immunodeficiency virus type 1 nef in Portugal: subtyping, identification of mosaic genes, and amino acid sequence variability.</title>
        <authorList>
            <person name="Parreira R."/>
            <person name="Padua E."/>
            <person name="Piedade J."/>
            <person name="Venenno T."/>
            <person name="Paixao M.T."/>
            <person name="Esteves A."/>
        </authorList>
    </citation>
    <scope>NUCLEOTIDE SEQUENCE</scope>
</reference>